<evidence type="ECO:0000313" key="2">
    <source>
        <dbReference type="Proteomes" id="UP000814033"/>
    </source>
</evidence>
<protein>
    <submittedName>
        <fullName evidence="1">Uncharacterized protein</fullName>
    </submittedName>
</protein>
<reference evidence="1" key="1">
    <citation type="submission" date="2021-02" db="EMBL/GenBank/DDBJ databases">
        <authorList>
            <consortium name="DOE Joint Genome Institute"/>
            <person name="Ahrendt S."/>
            <person name="Looney B.P."/>
            <person name="Miyauchi S."/>
            <person name="Morin E."/>
            <person name="Drula E."/>
            <person name="Courty P.E."/>
            <person name="Chicoki N."/>
            <person name="Fauchery L."/>
            <person name="Kohler A."/>
            <person name="Kuo A."/>
            <person name="Labutti K."/>
            <person name="Pangilinan J."/>
            <person name="Lipzen A."/>
            <person name="Riley R."/>
            <person name="Andreopoulos W."/>
            <person name="He G."/>
            <person name="Johnson J."/>
            <person name="Barry K.W."/>
            <person name="Grigoriev I.V."/>
            <person name="Nagy L."/>
            <person name="Hibbett D."/>
            <person name="Henrissat B."/>
            <person name="Matheny P.B."/>
            <person name="Labbe J."/>
            <person name="Martin F."/>
        </authorList>
    </citation>
    <scope>NUCLEOTIDE SEQUENCE</scope>
    <source>
        <strain evidence="1">FP105234-sp</strain>
    </source>
</reference>
<evidence type="ECO:0000313" key="1">
    <source>
        <dbReference type="EMBL" id="KAI0053086.1"/>
    </source>
</evidence>
<sequence length="555" mass="62754">MQADDSQRLASTSTAAVTLAQEHPLPTTHFYSIEYPGYVRPTSIPQALNALGGNGSIDAAFRRNASKQDSLLELNLRPGNPFSHPIPGDIVATNNIVLKVVKRKRRKANPTENASGDNSCEAVVDEYTATAIGVIPKTARFRSMADYQFQPEVEDPISKLRVAIGEMDVDTIRNFRIAQEKEDYIVQEGSGELSLDIDPQLMTDSEAVSNPRSNLRLFPPPLFSRQTIAQNYNFKANPMSVPTTVVNEETGEETKRLINRMRWKGVGPTSIMFAERGVPAKPPPNAEQMRNTFDQKLLKDLEEVDLYNSLNFKKRPVWTRASLFNQFSPDDAREIHNSKVILSLVCYIFQDGPWRDTLVRFGYDPRDDPAARFYQRLYFRNLNHPIARPSVVTRRQESRYSVTSQNRTLAGEQGKDERNSHVFDGQTLSTETAAFQLCDITDPMLREMIEDEEETRETCNERDGWYTAHALERIKAVLRFKFFSLLEGYVATDEECEKLLEQQGSASTVKPFARRLRPGRHNLAKGALPPEEAAAMRLRAALEKKAKGLKGQSRH</sequence>
<comment type="caution">
    <text evidence="1">The sequence shown here is derived from an EMBL/GenBank/DDBJ whole genome shotgun (WGS) entry which is preliminary data.</text>
</comment>
<dbReference type="Proteomes" id="UP000814033">
    <property type="component" value="Unassembled WGS sequence"/>
</dbReference>
<name>A0ACB8SAV5_9AGAM</name>
<accession>A0ACB8SAV5</accession>
<proteinExistence type="predicted"/>
<dbReference type="EMBL" id="MU275842">
    <property type="protein sequence ID" value="KAI0053086.1"/>
    <property type="molecule type" value="Genomic_DNA"/>
</dbReference>
<keyword evidence="2" id="KW-1185">Reference proteome</keyword>
<gene>
    <name evidence="1" type="ORF">FA95DRAFT_1579753</name>
</gene>
<reference evidence="1" key="2">
    <citation type="journal article" date="2022" name="New Phytol.">
        <title>Evolutionary transition to the ectomycorrhizal habit in the genomes of a hyperdiverse lineage of mushroom-forming fungi.</title>
        <authorList>
            <person name="Looney B."/>
            <person name="Miyauchi S."/>
            <person name="Morin E."/>
            <person name="Drula E."/>
            <person name="Courty P.E."/>
            <person name="Kohler A."/>
            <person name="Kuo A."/>
            <person name="LaButti K."/>
            <person name="Pangilinan J."/>
            <person name="Lipzen A."/>
            <person name="Riley R."/>
            <person name="Andreopoulos W."/>
            <person name="He G."/>
            <person name="Johnson J."/>
            <person name="Nolan M."/>
            <person name="Tritt A."/>
            <person name="Barry K.W."/>
            <person name="Grigoriev I.V."/>
            <person name="Nagy L.G."/>
            <person name="Hibbett D."/>
            <person name="Henrissat B."/>
            <person name="Matheny P.B."/>
            <person name="Labbe J."/>
            <person name="Martin F.M."/>
        </authorList>
    </citation>
    <scope>NUCLEOTIDE SEQUENCE</scope>
    <source>
        <strain evidence="1">FP105234-sp</strain>
    </source>
</reference>
<organism evidence="1 2">
    <name type="scientific">Auriscalpium vulgare</name>
    <dbReference type="NCBI Taxonomy" id="40419"/>
    <lineage>
        <taxon>Eukaryota</taxon>
        <taxon>Fungi</taxon>
        <taxon>Dikarya</taxon>
        <taxon>Basidiomycota</taxon>
        <taxon>Agaricomycotina</taxon>
        <taxon>Agaricomycetes</taxon>
        <taxon>Russulales</taxon>
        <taxon>Auriscalpiaceae</taxon>
        <taxon>Auriscalpium</taxon>
    </lineage>
</organism>